<evidence type="ECO:0000313" key="5">
    <source>
        <dbReference type="EMBL" id="KAH3663284.1"/>
    </source>
</evidence>
<dbReference type="GO" id="GO:0044611">
    <property type="term" value="C:nuclear pore inner ring"/>
    <property type="evidence" value="ECO:0007669"/>
    <property type="project" value="TreeGrafter"/>
</dbReference>
<dbReference type="GO" id="GO:0006999">
    <property type="term" value="P:nuclear pore organization"/>
    <property type="evidence" value="ECO:0007669"/>
    <property type="project" value="TreeGrafter"/>
</dbReference>
<dbReference type="RefSeq" id="XP_018211555.1">
    <property type="nucleotide sequence ID" value="XM_018356135.1"/>
</dbReference>
<dbReference type="PANTHER" id="PTHR31344">
    <property type="entry name" value="NUCLEAR PORE COMPLEX PROTEIN NUP205"/>
    <property type="match status" value="1"/>
</dbReference>
<evidence type="ECO:0000256" key="1">
    <source>
        <dbReference type="ARBA" id="ARBA00004123"/>
    </source>
</evidence>
<keyword evidence="4" id="KW-0539">Nucleus</keyword>
<evidence type="ECO:0000313" key="6">
    <source>
        <dbReference type="Proteomes" id="UP000788993"/>
    </source>
</evidence>
<comment type="similarity">
    <text evidence="2">Belongs to the NUP186/NUP192/NUP205 family.</text>
</comment>
<dbReference type="GO" id="GO:0017056">
    <property type="term" value="F:structural constituent of nuclear pore"/>
    <property type="evidence" value="ECO:0007669"/>
    <property type="project" value="TreeGrafter"/>
</dbReference>
<protein>
    <submittedName>
        <fullName evidence="5">Uncharacterized protein</fullName>
    </submittedName>
</protein>
<dbReference type="EMBL" id="JAEUBD010001266">
    <property type="protein sequence ID" value="KAH3663284.1"/>
    <property type="molecule type" value="Genomic_DNA"/>
</dbReference>
<dbReference type="Proteomes" id="UP000788993">
    <property type="component" value="Unassembled WGS sequence"/>
</dbReference>
<organism evidence="5 6">
    <name type="scientific">Ogataea polymorpha</name>
    <dbReference type="NCBI Taxonomy" id="460523"/>
    <lineage>
        <taxon>Eukaryota</taxon>
        <taxon>Fungi</taxon>
        <taxon>Dikarya</taxon>
        <taxon>Ascomycota</taxon>
        <taxon>Saccharomycotina</taxon>
        <taxon>Pichiomycetes</taxon>
        <taxon>Pichiales</taxon>
        <taxon>Pichiaceae</taxon>
        <taxon>Ogataea</taxon>
    </lineage>
</organism>
<comment type="caution">
    <text evidence="5">The sequence shown here is derived from an EMBL/GenBank/DDBJ whole genome shotgun (WGS) entry which is preliminary data.</text>
</comment>
<dbReference type="PANTHER" id="PTHR31344:SF0">
    <property type="entry name" value="NUCLEAR PORE COMPLEX PROTEIN NUP205"/>
    <property type="match status" value="1"/>
</dbReference>
<evidence type="ECO:0000256" key="2">
    <source>
        <dbReference type="ARBA" id="ARBA00005892"/>
    </source>
</evidence>
<comment type="subcellular location">
    <subcellularLocation>
        <location evidence="1">Nucleus</location>
    </subcellularLocation>
</comment>
<dbReference type="OrthoDB" id="2019644at2759"/>
<name>A0A1B7SJR0_9ASCO</name>
<reference evidence="5" key="2">
    <citation type="submission" date="2021-01" db="EMBL/GenBank/DDBJ databases">
        <authorList>
            <person name="Schikora-Tamarit M.A."/>
        </authorList>
    </citation>
    <scope>NUCLEOTIDE SEQUENCE</scope>
    <source>
        <strain evidence="5">NCAIM Y.01608</strain>
    </source>
</reference>
<keyword evidence="6" id="KW-1185">Reference proteome</keyword>
<reference evidence="5" key="1">
    <citation type="journal article" date="2021" name="Open Biol.">
        <title>Shared evolutionary footprints suggest mitochondrial oxidative damage underlies multiple complex I losses in fungi.</title>
        <authorList>
            <person name="Schikora-Tamarit M.A."/>
            <person name="Marcet-Houben M."/>
            <person name="Nosek J."/>
            <person name="Gabaldon T."/>
        </authorList>
    </citation>
    <scope>NUCLEOTIDE SEQUENCE</scope>
    <source>
        <strain evidence="5">NCAIM Y.01608</strain>
    </source>
</reference>
<keyword evidence="3" id="KW-0813">Transport</keyword>
<accession>A0A1B7SJR0</accession>
<gene>
    <name evidence="5" type="ORF">OGATHE_004860</name>
</gene>
<proteinExistence type="inferred from homology"/>
<evidence type="ECO:0000256" key="4">
    <source>
        <dbReference type="ARBA" id="ARBA00023242"/>
    </source>
</evidence>
<dbReference type="Pfam" id="PF11894">
    <property type="entry name" value="Nup192"/>
    <property type="match status" value="1"/>
</dbReference>
<dbReference type="InterPro" id="IPR021827">
    <property type="entry name" value="Nup186/Nup192/Nup205"/>
</dbReference>
<sequence length="1734" mass="196170">MSYHWSTIPFASLYGAIKHNQLDIQLKLSAELQFDLQNLLLKPKRSDASRSRLEQGKLTFSDGIEYQLNETFVVNANKLADELNLDELAAAELLYFASQNEQKYSGTSALDSAKAAYHTRRQYILQIVTYYLCKSSSEGLKTAFLSELSYDTILSCYQCIEQELDDIKQLVDRSRLMGNFSDPNLLKPIIYRRDSLFVEHQLLGELYYAKVSLSRMQPTDFDKIFNHFTSFSTNDILVISYLPGTMKQVSELERYSDEEVKNMHRKLTGLTQESHKLAENPIKAFLVLVFLVNFIPWCKSESSRTKQFDFTSNVENPIKLLISIGALEQFLSLATEISRPECCSDPRADLMYDFRLFLQQHIPKFSPFRFLDVDTDATNQLKRAIQQQRLNGNLTADETEAEIIYIPTKVYSFEAHFSDFCASVFSEYVHSFVKNAAFVLTHLRDMEEDLLLLSDTLELEVLSKNADLERFYLAVYYLYRSRPQLSAQFWEDSSSSLYGFLQWASRCNSPLIVSTFCCLLSALSNSNENAINAFNFLQLTNTSTQELSLKTPVGGSTSISNRFSCVSWSSIFSSLAFYSKQLSSKLPITLSDHSYSLHQSTDIEKNVIVQLGEDSLIFLSGFLQLISDIARNSDRARAELYESDNRQLIAILTDILKANTPLSGSILMVMSSLVGDGVNERQQVWSILDSWIFSKHSKLRQSSAVLKDVFLSSLKSPLEVIGFSTLVLKLLQPMKTQDEIYDPTEIPFPLDLGSNYRNQGVWPYVEFLTTEIFVELTNKKYAEDYSTPLKLTLLSLWETCLAQLDPEMIMDASACNLKDLDNITACKNIIQYLQSHPGTAVLTFLYRMPVHNALFTIANLGIDALNETDPESKESKLVLKALNVIELLLDRESFYTDELLPILTLPDNPFYIPSAISTGGLQSFVEALLLNLPLLANIALYVGLSDSEIPKVALSIFKKVTLYSSSKGIAELSLGSRLLRKDKVLTMLETIDESTRIRYSFIEQLEAPIAEPQSVTLKIEVLQFLNQNLPSTPGIATVSHFLLGLDTRSMTIGEKNDLGYIASEKSLLKSIVTLLRLILQEFRKVTDIEYIPVRICALCLEIIYKLVKSLHKPYELLNFLRDVEDSNLFVDLLTTTRKIGIDTFWNGRTFDSAISSKNLFVTQGGSMCALIAFTMYRSLILQLVALELRHTSLYGSYSLTRKYVNLLIDSKNYGRGSPRLFEFLDVLEFKPKNMIERANAAFEKFNFEYILKKIGIKTSFSHEEINSFAYDMSIVDRISALVGKESQSLGLLSLKGDSENLKYFKDEFLQLKKLLIASISFDNFKFHQLQCLHSWALLTQIILNDGGLERNTRISFIFEVFENIVPQLIDYLNFDVAYAQDLISLCVCLFRIYEVDKANIQMSECDRETAALLDSTRLFPVFKTSAIGIMSPQSTPTIRADLYVLANNYLQQSAVNKSVLTEIMIFIRSADQKFIGSICNDSLTAEGSCKITALLLLETLLKSSISLQGTKLRGSFLVDTILQNNYLLLQVQRIKSMDEIVLACLSDRRPRMSIDSLLYELTTLKTLFCLLTRIAQTAIGAKQLLQCDIFKAITDCSFLAEDPEIGLTLLLESSGNEGFGERKSIEIILSLDSSLSHEDNKSEGVSLYDLYIPIFQLVCSMIISLGPQNERCTKKAKQLTVHFSKLITAILKKDLSTGKKATKEISETDVPEDSRLRGLHDMVKLITLLDTLVT</sequence>
<evidence type="ECO:0000256" key="3">
    <source>
        <dbReference type="ARBA" id="ARBA00022448"/>
    </source>
</evidence>